<reference evidence="1 2" key="1">
    <citation type="submission" date="2016-08" db="EMBL/GenBank/DDBJ databases">
        <authorList>
            <person name="Seilhamer J.J."/>
        </authorList>
    </citation>
    <scope>NUCLEOTIDE SEQUENCE [LARGE SCALE GENOMIC DNA]</scope>
    <source>
        <strain evidence="1 2">CFBP4644</strain>
    </source>
</reference>
<dbReference type="Proteomes" id="UP000239865">
    <property type="component" value="Unassembled WGS sequence"/>
</dbReference>
<name>A0A2S7DJZ7_9XANT</name>
<evidence type="ECO:0000313" key="1">
    <source>
        <dbReference type="EMBL" id="PPU74099.1"/>
    </source>
</evidence>
<organism evidence="1 2">
    <name type="scientific">Xanthomonas melonis</name>
    <dbReference type="NCBI Taxonomy" id="56456"/>
    <lineage>
        <taxon>Bacteria</taxon>
        <taxon>Pseudomonadati</taxon>
        <taxon>Pseudomonadota</taxon>
        <taxon>Gammaproteobacteria</taxon>
        <taxon>Lysobacterales</taxon>
        <taxon>Lysobacteraceae</taxon>
        <taxon>Xanthomonas</taxon>
    </lineage>
</organism>
<gene>
    <name evidence="1" type="ORF">XmelCFBP4644_06605</name>
</gene>
<accession>A0A2S7DJZ7</accession>
<dbReference type="AlphaFoldDB" id="A0A2S7DJZ7"/>
<sequence length="76" mass="8679">MQCYTLRTDALDWSLFAHRCGTLRGMDAAQEPTRTYLRGVLRWWTGKGLAARQQIDRSTIDLSTPVTSRHRTAALQ</sequence>
<proteinExistence type="predicted"/>
<comment type="caution">
    <text evidence="1">The sequence shown here is derived from an EMBL/GenBank/DDBJ whole genome shotgun (WGS) entry which is preliminary data.</text>
</comment>
<evidence type="ECO:0000313" key="2">
    <source>
        <dbReference type="Proteomes" id="UP000239865"/>
    </source>
</evidence>
<protein>
    <submittedName>
        <fullName evidence="1">Uncharacterized protein</fullName>
    </submittedName>
</protein>
<dbReference type="OrthoDB" id="6008539at2"/>
<dbReference type="EMBL" id="MDEH01000002">
    <property type="protein sequence ID" value="PPU74099.1"/>
    <property type="molecule type" value="Genomic_DNA"/>
</dbReference>